<reference evidence="2" key="2">
    <citation type="submission" date="2022-06" db="UniProtKB">
        <authorList>
            <consortium name="EnsemblMetazoa"/>
        </authorList>
    </citation>
    <scope>IDENTIFICATION</scope>
</reference>
<name>A0A8R2NUP6_ACYPI</name>
<dbReference type="EnsemblMetazoa" id="XM_029492817.1">
    <property type="protein sequence ID" value="XP_029348677.1"/>
    <property type="gene ID" value="LOC115035138"/>
</dbReference>
<evidence type="ECO:0000259" key="1">
    <source>
        <dbReference type="Pfam" id="PF07707"/>
    </source>
</evidence>
<organism evidence="2 3">
    <name type="scientific">Acyrthosiphon pisum</name>
    <name type="common">Pea aphid</name>
    <dbReference type="NCBI Taxonomy" id="7029"/>
    <lineage>
        <taxon>Eukaryota</taxon>
        <taxon>Metazoa</taxon>
        <taxon>Ecdysozoa</taxon>
        <taxon>Arthropoda</taxon>
        <taxon>Hexapoda</taxon>
        <taxon>Insecta</taxon>
        <taxon>Pterygota</taxon>
        <taxon>Neoptera</taxon>
        <taxon>Paraneoptera</taxon>
        <taxon>Hemiptera</taxon>
        <taxon>Sternorrhyncha</taxon>
        <taxon>Aphidomorpha</taxon>
        <taxon>Aphidoidea</taxon>
        <taxon>Aphididae</taxon>
        <taxon>Macrosiphini</taxon>
        <taxon>Acyrthosiphon</taxon>
    </lineage>
</organism>
<evidence type="ECO:0000313" key="3">
    <source>
        <dbReference type="Proteomes" id="UP000007819"/>
    </source>
</evidence>
<feature type="domain" description="BACK" evidence="1">
    <location>
        <begin position="7"/>
        <end position="58"/>
    </location>
</feature>
<evidence type="ECO:0000313" key="2">
    <source>
        <dbReference type="EnsemblMetazoa" id="XP_029348677.1"/>
    </source>
</evidence>
<dbReference type="KEGG" id="api:115035138"/>
<dbReference type="AlphaFoldDB" id="A0A8R2NUP6"/>
<dbReference type="InterPro" id="IPR011705">
    <property type="entry name" value="BACK"/>
</dbReference>
<dbReference type="GeneID" id="115035138"/>
<dbReference type="RefSeq" id="XP_029348676.1">
    <property type="nucleotide sequence ID" value="XM_029492816.1"/>
</dbReference>
<dbReference type="OrthoDB" id="45365at2759"/>
<dbReference type="RefSeq" id="XP_029348677.1">
    <property type="nucleotide sequence ID" value="XM_029492817.1"/>
</dbReference>
<keyword evidence="3" id="KW-1185">Reference proteome</keyword>
<sequence>MIKIMILSYSCKQLSKSSELYIYQLLEEVVADKFLTLSSEQVVKLVSSYELTVPSEEKELLQSGLLYVVIGSNEICRGLMSVEFYSPHTNT</sequence>
<accession>A0A8R2NUP6</accession>
<dbReference type="EnsemblMetazoa" id="XM_029492816.1">
    <property type="protein sequence ID" value="XP_029348676.1"/>
    <property type="gene ID" value="LOC115035138"/>
</dbReference>
<protein>
    <recommendedName>
        <fullName evidence="1">BACK domain-containing protein</fullName>
    </recommendedName>
</protein>
<dbReference type="Proteomes" id="UP000007819">
    <property type="component" value="Chromosome X"/>
</dbReference>
<dbReference type="Pfam" id="PF07707">
    <property type="entry name" value="BACK"/>
    <property type="match status" value="1"/>
</dbReference>
<reference evidence="3" key="1">
    <citation type="submission" date="2010-06" db="EMBL/GenBank/DDBJ databases">
        <authorList>
            <person name="Jiang H."/>
            <person name="Abraham K."/>
            <person name="Ali S."/>
            <person name="Alsbrooks S.L."/>
            <person name="Anim B.N."/>
            <person name="Anosike U.S."/>
            <person name="Attaway T."/>
            <person name="Bandaranaike D.P."/>
            <person name="Battles P.K."/>
            <person name="Bell S.N."/>
            <person name="Bell A.V."/>
            <person name="Beltran B."/>
            <person name="Bickham C."/>
            <person name="Bustamante Y."/>
            <person name="Caleb T."/>
            <person name="Canada A."/>
            <person name="Cardenas V."/>
            <person name="Carter K."/>
            <person name="Chacko J."/>
            <person name="Chandrabose M.N."/>
            <person name="Chavez D."/>
            <person name="Chavez A."/>
            <person name="Chen L."/>
            <person name="Chu H.-S."/>
            <person name="Claassen K.J."/>
            <person name="Cockrell R."/>
            <person name="Collins M."/>
            <person name="Cooper J.A."/>
            <person name="Cree A."/>
            <person name="Curry S.M."/>
            <person name="Da Y."/>
            <person name="Dao M.D."/>
            <person name="Das B."/>
            <person name="Davila M.-L."/>
            <person name="Davy-Carroll L."/>
            <person name="Denson S."/>
            <person name="Dinh H."/>
            <person name="Ebong V.E."/>
            <person name="Edwards J.R."/>
            <person name="Egan A."/>
            <person name="El-Daye J."/>
            <person name="Escobedo L."/>
            <person name="Fernandez S."/>
            <person name="Fernando P.R."/>
            <person name="Flagg N."/>
            <person name="Forbes L.D."/>
            <person name="Fowler R.G."/>
            <person name="Fu Q."/>
            <person name="Gabisi R.A."/>
            <person name="Ganer J."/>
            <person name="Garbino Pronczuk A."/>
            <person name="Garcia R.M."/>
            <person name="Garner T."/>
            <person name="Garrett T.E."/>
            <person name="Gonzalez D.A."/>
            <person name="Hamid H."/>
            <person name="Hawkins E.S."/>
            <person name="Hirani K."/>
            <person name="Hogues M.E."/>
            <person name="Hollins B."/>
            <person name="Hsiao C.-H."/>
            <person name="Jabil R."/>
            <person name="James M.L."/>
            <person name="Jhangiani S.N."/>
            <person name="Johnson B."/>
            <person name="Johnson Q."/>
            <person name="Joshi V."/>
            <person name="Kalu J.B."/>
            <person name="Kam C."/>
            <person name="Kashfia A."/>
            <person name="Keebler J."/>
            <person name="Kisamo H."/>
            <person name="Kovar C.L."/>
            <person name="Lago L.A."/>
            <person name="Lai C.-Y."/>
            <person name="Laidlaw J."/>
            <person name="Lara F."/>
            <person name="Le T.-K."/>
            <person name="Lee S.L."/>
            <person name="Legall F.H."/>
            <person name="Lemon S.J."/>
            <person name="Lewis L.R."/>
            <person name="Li B."/>
            <person name="Liu Y."/>
            <person name="Liu Y.-S."/>
            <person name="Lopez J."/>
            <person name="Lozado R.J."/>
            <person name="Lu J."/>
            <person name="Madu R.C."/>
            <person name="Maheshwari M."/>
            <person name="Maheshwari R."/>
            <person name="Malloy K."/>
            <person name="Martinez E."/>
            <person name="Mathew T."/>
            <person name="Mercado I.C."/>
            <person name="Mercado C."/>
            <person name="Meyer B."/>
            <person name="Montgomery K."/>
            <person name="Morgan M.B."/>
            <person name="Munidasa M."/>
            <person name="Nazareth L.V."/>
            <person name="Nelson J."/>
            <person name="Ng B.M."/>
            <person name="Nguyen N.B."/>
            <person name="Nguyen P.Q."/>
            <person name="Nguyen T."/>
            <person name="Obregon M."/>
            <person name="Okwuonu G.O."/>
            <person name="Onwere C.G."/>
            <person name="Orozco G."/>
            <person name="Parra A."/>
            <person name="Patel S."/>
            <person name="Patil S."/>
            <person name="Perez A."/>
            <person name="Perez Y."/>
            <person name="Pham C."/>
            <person name="Primus E.L."/>
            <person name="Pu L.-L."/>
            <person name="Puazo M."/>
            <person name="Qin X."/>
            <person name="Quiroz J.B."/>
            <person name="Reese J."/>
            <person name="Richards S."/>
            <person name="Rives C.M."/>
            <person name="Robberts R."/>
            <person name="Ruiz S.J."/>
            <person name="Ruiz M.J."/>
            <person name="Santibanez J."/>
            <person name="Schneider B.W."/>
            <person name="Sisson I."/>
            <person name="Smith M."/>
            <person name="Sodergren E."/>
            <person name="Song X.-Z."/>
            <person name="Song B.B."/>
            <person name="Summersgill H."/>
            <person name="Thelus R."/>
            <person name="Thornton R.D."/>
            <person name="Trejos Z.Y."/>
            <person name="Usmani K."/>
            <person name="Vattathil S."/>
            <person name="Villasana D."/>
            <person name="Walker D.L."/>
            <person name="Wang S."/>
            <person name="Wang K."/>
            <person name="White C.S."/>
            <person name="Williams A.C."/>
            <person name="Williamson J."/>
            <person name="Wilson K."/>
            <person name="Woghiren I.O."/>
            <person name="Woodworth J.R."/>
            <person name="Worley K.C."/>
            <person name="Wright R.A."/>
            <person name="Wu W."/>
            <person name="Young L."/>
            <person name="Zhang L."/>
            <person name="Zhang J."/>
            <person name="Zhu Y."/>
            <person name="Muzny D.M."/>
            <person name="Weinstock G."/>
            <person name="Gibbs R.A."/>
        </authorList>
    </citation>
    <scope>NUCLEOTIDE SEQUENCE [LARGE SCALE GENOMIC DNA]</scope>
    <source>
        <strain evidence="3">LSR1</strain>
    </source>
</reference>
<proteinExistence type="predicted"/>
<dbReference type="Gene3D" id="1.25.40.420">
    <property type="match status" value="1"/>
</dbReference>